<accession>A0A1S4F5X3</accession>
<reference evidence="4" key="2">
    <citation type="submission" date="2020-05" db="UniProtKB">
        <authorList>
            <consortium name="EnsemblMetazoa"/>
        </authorList>
    </citation>
    <scope>IDENTIFICATION</scope>
    <source>
        <strain evidence="4">LVP_AGWG</strain>
    </source>
</reference>
<dbReference type="InParanoid" id="A0A1S4F5X3"/>
<dbReference type="GO" id="GO:0005737">
    <property type="term" value="C:cytoplasm"/>
    <property type="evidence" value="ECO:0007669"/>
    <property type="project" value="TreeGrafter"/>
</dbReference>
<keyword evidence="5" id="KW-1185">Reference proteome</keyword>
<dbReference type="SUPFAM" id="SSF81296">
    <property type="entry name" value="E set domains"/>
    <property type="match status" value="2"/>
</dbReference>
<protein>
    <submittedName>
        <fullName evidence="4">Arrestin_C domain-containing protein</fullName>
    </submittedName>
</protein>
<dbReference type="PANTHER" id="PTHR11188:SF167">
    <property type="entry name" value="ARRESTIN C-TERMINAL-LIKE DOMAIN-CONTAINING PROTEIN-RELATED"/>
    <property type="match status" value="1"/>
</dbReference>
<dbReference type="EnsemblMetazoa" id="AAEL003869-RA">
    <property type="protein sequence ID" value="AAEL003869-PA"/>
    <property type="gene ID" value="AAEL003869"/>
</dbReference>
<organism evidence="4 5">
    <name type="scientific">Aedes aegypti</name>
    <name type="common">Yellowfever mosquito</name>
    <name type="synonym">Culex aegypti</name>
    <dbReference type="NCBI Taxonomy" id="7159"/>
    <lineage>
        <taxon>Eukaryota</taxon>
        <taxon>Metazoa</taxon>
        <taxon>Ecdysozoa</taxon>
        <taxon>Arthropoda</taxon>
        <taxon>Hexapoda</taxon>
        <taxon>Insecta</taxon>
        <taxon>Pterygota</taxon>
        <taxon>Neoptera</taxon>
        <taxon>Endopterygota</taxon>
        <taxon>Diptera</taxon>
        <taxon>Nematocera</taxon>
        <taxon>Culicoidea</taxon>
        <taxon>Culicidae</taxon>
        <taxon>Culicinae</taxon>
        <taxon>Aedini</taxon>
        <taxon>Aedes</taxon>
        <taxon>Stegomyia</taxon>
    </lineage>
</organism>
<feature type="domain" description="Arrestin C-terminal-like" evidence="3">
    <location>
        <begin position="183"/>
        <end position="323"/>
    </location>
</feature>
<dbReference type="VEuPathDB" id="VectorBase:AAEL003869"/>
<proteinExistence type="inferred from homology"/>
<dbReference type="PANTHER" id="PTHR11188">
    <property type="entry name" value="ARRESTIN DOMAIN CONTAINING PROTEIN"/>
    <property type="match status" value="1"/>
</dbReference>
<gene>
    <name evidence="4" type="primary">5579163</name>
</gene>
<dbReference type="Gene3D" id="2.60.40.640">
    <property type="match status" value="2"/>
</dbReference>
<dbReference type="InterPro" id="IPR011021">
    <property type="entry name" value="Arrestin-like_N"/>
</dbReference>
<dbReference type="Pfam" id="PF02752">
    <property type="entry name" value="Arrestin_C"/>
    <property type="match status" value="1"/>
</dbReference>
<dbReference type="Proteomes" id="UP000008820">
    <property type="component" value="Chromosome 3"/>
</dbReference>
<evidence type="ECO:0000256" key="2">
    <source>
        <dbReference type="ARBA" id="ARBA00022606"/>
    </source>
</evidence>
<dbReference type="GO" id="GO:0015031">
    <property type="term" value="P:protein transport"/>
    <property type="evidence" value="ECO:0007669"/>
    <property type="project" value="TreeGrafter"/>
</dbReference>
<evidence type="ECO:0000313" key="4">
    <source>
        <dbReference type="EnsemblMetazoa" id="AAEL003869-PA"/>
    </source>
</evidence>
<evidence type="ECO:0000313" key="5">
    <source>
        <dbReference type="Proteomes" id="UP000008820"/>
    </source>
</evidence>
<keyword evidence="2" id="KW-0716">Sensory transduction</keyword>
<name>A0A1S4F5X3_AEDAE</name>
<sequence>MPKEKASKRVNCDIRFDNNPNGIFKAGEAASGSISLTLTQPKKVRGICLFITGFAETFWEDKVPHGPKNKKTKAQFKGREDFIAQKSYVVGSETGSPLDLATGTTHYYFRFNIPPSAPTSMEGKYGHVRYLVKVALERPWKYDHNFQLPFTVLAKTDFDENSANMKKPIKMEDQLRFYCWICKSAPLMVKATVPKSLYTPGESLEVLLEVHNLSKEDVSEIIVKFQKVVKFLSQVQVIDSTQLYAENKLIKYETIEMQRTSAVARQTNENFEKHFLVGPITPTEDRQSKILKIGYEIDVLVKPKLSPQRIHLTIPIVIGSVGAKTEEALEIAMSTGVAKLAEGLNRDQPTAPPPPYAENDSSLYPLSSLQQAYARENSSSEE</sequence>
<dbReference type="AlphaFoldDB" id="A0A1S4F5X3"/>
<dbReference type="InterPro" id="IPR014752">
    <property type="entry name" value="Arrestin-like_C"/>
</dbReference>
<dbReference type="InterPro" id="IPR011022">
    <property type="entry name" value="Arrestin_C-like"/>
</dbReference>
<dbReference type="SMART" id="SM01017">
    <property type="entry name" value="Arrestin_C"/>
    <property type="match status" value="1"/>
</dbReference>
<dbReference type="OrthoDB" id="2333384at2759"/>
<dbReference type="InterPro" id="IPR014756">
    <property type="entry name" value="Ig_E-set"/>
</dbReference>
<dbReference type="Pfam" id="PF00339">
    <property type="entry name" value="Arrestin_N"/>
    <property type="match status" value="1"/>
</dbReference>
<dbReference type="InterPro" id="IPR050357">
    <property type="entry name" value="Arrestin_domain-protein"/>
</dbReference>
<reference evidence="4 5" key="1">
    <citation type="submission" date="2017-06" db="EMBL/GenBank/DDBJ databases">
        <title>Aedes aegypti genome working group (AGWG) sequencing and assembly.</title>
        <authorList>
            <consortium name="Aedes aegypti Genome Working Group (AGWG)"/>
            <person name="Matthews B.J."/>
        </authorList>
    </citation>
    <scope>NUCLEOTIDE SEQUENCE [LARGE SCALE GENOMIC DNA]</scope>
    <source>
        <strain evidence="4 5">LVP_AGWG</strain>
    </source>
</reference>
<evidence type="ECO:0000259" key="3">
    <source>
        <dbReference type="SMART" id="SM01017"/>
    </source>
</evidence>
<comment type="similarity">
    <text evidence="1">Belongs to the arrestin family.</text>
</comment>
<evidence type="ECO:0000256" key="1">
    <source>
        <dbReference type="ARBA" id="ARBA00005298"/>
    </source>
</evidence>